<dbReference type="Proteomes" id="UP001589858">
    <property type="component" value="Unassembled WGS sequence"/>
</dbReference>
<reference evidence="3 4" key="1">
    <citation type="submission" date="2024-09" db="EMBL/GenBank/DDBJ databases">
        <authorList>
            <person name="Sun Q."/>
            <person name="Mori K."/>
        </authorList>
    </citation>
    <scope>NUCLEOTIDE SEQUENCE [LARGE SCALE GENOMIC DNA]</scope>
    <source>
        <strain evidence="3 4">CICC 11035S</strain>
    </source>
</reference>
<dbReference type="RefSeq" id="WP_267218643.1">
    <property type="nucleotide sequence ID" value="NZ_JAPCWC010000002.1"/>
</dbReference>
<feature type="compositionally biased region" description="Polar residues" evidence="1">
    <location>
        <begin position="53"/>
        <end position="63"/>
    </location>
</feature>
<evidence type="ECO:0000256" key="2">
    <source>
        <dbReference type="SAM" id="SignalP"/>
    </source>
</evidence>
<evidence type="ECO:0000313" key="4">
    <source>
        <dbReference type="Proteomes" id="UP001589858"/>
    </source>
</evidence>
<sequence>MMQRITIAAAAVGLLAVAPTAAMAGEKAAQSTLSASKFKLAALTGDFGRSKGWQGSQHGNKWGNSGDHRHDGDHRPPVGGNKSNGC</sequence>
<feature type="compositionally biased region" description="Basic and acidic residues" evidence="1">
    <location>
        <begin position="66"/>
        <end position="76"/>
    </location>
</feature>
<feature type="signal peptide" evidence="2">
    <location>
        <begin position="1"/>
        <end position="24"/>
    </location>
</feature>
<proteinExistence type="predicted"/>
<keyword evidence="4" id="KW-1185">Reference proteome</keyword>
<accession>A0ABV6SCU0</accession>
<feature type="chain" id="PRO_5045219092" evidence="2">
    <location>
        <begin position="25"/>
        <end position="86"/>
    </location>
</feature>
<gene>
    <name evidence="3" type="ORF">ACFFF8_14930</name>
</gene>
<evidence type="ECO:0000313" key="3">
    <source>
        <dbReference type="EMBL" id="MFC0685888.1"/>
    </source>
</evidence>
<feature type="region of interest" description="Disordered" evidence="1">
    <location>
        <begin position="49"/>
        <end position="86"/>
    </location>
</feature>
<organism evidence="3 4">
    <name type="scientific">Novosphingobium clariflavum</name>
    <dbReference type="NCBI Taxonomy" id="2029884"/>
    <lineage>
        <taxon>Bacteria</taxon>
        <taxon>Pseudomonadati</taxon>
        <taxon>Pseudomonadota</taxon>
        <taxon>Alphaproteobacteria</taxon>
        <taxon>Sphingomonadales</taxon>
        <taxon>Sphingomonadaceae</taxon>
        <taxon>Novosphingobium</taxon>
    </lineage>
</organism>
<keyword evidence="2" id="KW-0732">Signal</keyword>
<dbReference type="EMBL" id="JBHLTM010000061">
    <property type="protein sequence ID" value="MFC0685888.1"/>
    <property type="molecule type" value="Genomic_DNA"/>
</dbReference>
<protein>
    <submittedName>
        <fullName evidence="3">Uncharacterized protein</fullName>
    </submittedName>
</protein>
<evidence type="ECO:0000256" key="1">
    <source>
        <dbReference type="SAM" id="MobiDB-lite"/>
    </source>
</evidence>
<name>A0ABV6SCU0_9SPHN</name>
<comment type="caution">
    <text evidence="3">The sequence shown here is derived from an EMBL/GenBank/DDBJ whole genome shotgun (WGS) entry which is preliminary data.</text>
</comment>